<dbReference type="InterPro" id="IPR001461">
    <property type="entry name" value="Aspartic_peptidase_A1"/>
</dbReference>
<protein>
    <submittedName>
        <fullName evidence="4">Acid protease</fullName>
    </submittedName>
</protein>
<evidence type="ECO:0000313" key="5">
    <source>
        <dbReference type="Proteomes" id="UP000193642"/>
    </source>
</evidence>
<dbReference type="PANTHER" id="PTHR47966">
    <property type="entry name" value="BETA-SITE APP-CLEAVING ENZYME, ISOFORM A-RELATED"/>
    <property type="match status" value="1"/>
</dbReference>
<feature type="domain" description="Peptidase A1" evidence="3">
    <location>
        <begin position="49"/>
        <end position="360"/>
    </location>
</feature>
<dbReference type="InterPro" id="IPR021109">
    <property type="entry name" value="Peptidase_aspartic_dom_sf"/>
</dbReference>
<evidence type="ECO:0000256" key="1">
    <source>
        <dbReference type="ARBA" id="ARBA00007447"/>
    </source>
</evidence>
<dbReference type="CDD" id="cd05471">
    <property type="entry name" value="pepsin_like"/>
    <property type="match status" value="1"/>
</dbReference>
<keyword evidence="2" id="KW-0732">Signal</keyword>
<gene>
    <name evidence="4" type="ORF">BCR33DRAFT_850348</name>
</gene>
<sequence length="368" mass="40059">MPSQLFALTAALLASFTAIAAPTISYPAISTFDGSFTVARFCEAGYTCLYADLLVGESKTISRVVIDTVFMDVWVTGSNCCGTDAKACQPGEKGSVTVNENFKSTGKNTQIVFYDDKTDSYFGANITGYSTQLQLDDIRIPGVNIGVATSTVGRVRIRGMLGLGLNDTSFMQGGHFLDSLGVSQFGIYIPPPNKFNDKGHLSLGYYSDKKYGVVGSKLQWFSVLTTKMGTFREWVITTEMVISSFDSMGKHRFLFYTRDLTASAANAINGWFGGKFDTATNTTIVPCTGNPLIFTIINDETSEDVSYTIPYSALVNEVSNKRCISLVDDGDSNDRNTFGTPFFQAAYVGFDRGQKRIGFVPLDSKFSS</sequence>
<dbReference type="Proteomes" id="UP000193642">
    <property type="component" value="Unassembled WGS sequence"/>
</dbReference>
<evidence type="ECO:0000313" key="4">
    <source>
        <dbReference type="EMBL" id="ORY44851.1"/>
    </source>
</evidence>
<dbReference type="PANTHER" id="PTHR47966:SF51">
    <property type="entry name" value="BETA-SITE APP-CLEAVING ENZYME, ISOFORM A-RELATED"/>
    <property type="match status" value="1"/>
</dbReference>
<keyword evidence="4" id="KW-0645">Protease</keyword>
<dbReference type="OrthoDB" id="10275207at2759"/>
<dbReference type="Gene3D" id="2.40.70.10">
    <property type="entry name" value="Acid Proteases"/>
    <property type="match status" value="2"/>
</dbReference>
<feature type="signal peptide" evidence="2">
    <location>
        <begin position="1"/>
        <end position="20"/>
    </location>
</feature>
<dbReference type="GO" id="GO:0004190">
    <property type="term" value="F:aspartic-type endopeptidase activity"/>
    <property type="evidence" value="ECO:0007669"/>
    <property type="project" value="InterPro"/>
</dbReference>
<reference evidence="4 5" key="1">
    <citation type="submission" date="2016-07" db="EMBL/GenBank/DDBJ databases">
        <title>Pervasive Adenine N6-methylation of Active Genes in Fungi.</title>
        <authorList>
            <consortium name="DOE Joint Genome Institute"/>
            <person name="Mondo S.J."/>
            <person name="Dannebaum R.O."/>
            <person name="Kuo R.C."/>
            <person name="Labutti K."/>
            <person name="Haridas S."/>
            <person name="Kuo A."/>
            <person name="Salamov A."/>
            <person name="Ahrendt S.R."/>
            <person name="Lipzen A."/>
            <person name="Sullivan W."/>
            <person name="Andreopoulos W.B."/>
            <person name="Clum A."/>
            <person name="Lindquist E."/>
            <person name="Daum C."/>
            <person name="Ramamoorthy G.K."/>
            <person name="Gryganskyi A."/>
            <person name="Culley D."/>
            <person name="Magnuson J.K."/>
            <person name="James T.Y."/>
            <person name="O'Malley M.A."/>
            <person name="Stajich J.E."/>
            <person name="Spatafora J.W."/>
            <person name="Visel A."/>
            <person name="Grigoriev I.V."/>
        </authorList>
    </citation>
    <scope>NUCLEOTIDE SEQUENCE [LARGE SCALE GENOMIC DNA]</scope>
    <source>
        <strain evidence="4 5">JEL800</strain>
    </source>
</reference>
<comment type="caution">
    <text evidence="4">The sequence shown here is derived from an EMBL/GenBank/DDBJ whole genome shotgun (WGS) entry which is preliminary data.</text>
</comment>
<organism evidence="4 5">
    <name type="scientific">Rhizoclosmatium globosum</name>
    <dbReference type="NCBI Taxonomy" id="329046"/>
    <lineage>
        <taxon>Eukaryota</taxon>
        <taxon>Fungi</taxon>
        <taxon>Fungi incertae sedis</taxon>
        <taxon>Chytridiomycota</taxon>
        <taxon>Chytridiomycota incertae sedis</taxon>
        <taxon>Chytridiomycetes</taxon>
        <taxon>Chytridiales</taxon>
        <taxon>Chytriomycetaceae</taxon>
        <taxon>Rhizoclosmatium</taxon>
    </lineage>
</organism>
<dbReference type="InterPro" id="IPR034164">
    <property type="entry name" value="Pepsin-like_dom"/>
</dbReference>
<dbReference type="SUPFAM" id="SSF50630">
    <property type="entry name" value="Acid proteases"/>
    <property type="match status" value="1"/>
</dbReference>
<feature type="chain" id="PRO_5013254397" evidence="2">
    <location>
        <begin position="21"/>
        <end position="368"/>
    </location>
</feature>
<dbReference type="GO" id="GO:0006508">
    <property type="term" value="P:proteolysis"/>
    <property type="evidence" value="ECO:0007669"/>
    <property type="project" value="UniProtKB-KW"/>
</dbReference>
<dbReference type="Pfam" id="PF00026">
    <property type="entry name" value="Asp"/>
    <property type="match status" value="1"/>
</dbReference>
<proteinExistence type="inferred from homology"/>
<keyword evidence="4" id="KW-0378">Hydrolase</keyword>
<dbReference type="EMBL" id="MCGO01000021">
    <property type="protein sequence ID" value="ORY44851.1"/>
    <property type="molecule type" value="Genomic_DNA"/>
</dbReference>
<name>A0A1Y2CCS4_9FUNG</name>
<comment type="similarity">
    <text evidence="1">Belongs to the peptidase A1 family.</text>
</comment>
<accession>A0A1Y2CCS4</accession>
<dbReference type="PROSITE" id="PS51767">
    <property type="entry name" value="PEPTIDASE_A1"/>
    <property type="match status" value="1"/>
</dbReference>
<dbReference type="AlphaFoldDB" id="A0A1Y2CCS4"/>
<dbReference type="InterPro" id="IPR033121">
    <property type="entry name" value="PEPTIDASE_A1"/>
</dbReference>
<evidence type="ECO:0000256" key="2">
    <source>
        <dbReference type="SAM" id="SignalP"/>
    </source>
</evidence>
<evidence type="ECO:0000259" key="3">
    <source>
        <dbReference type="PROSITE" id="PS51767"/>
    </source>
</evidence>
<keyword evidence="5" id="KW-1185">Reference proteome</keyword>